<dbReference type="GO" id="GO:0005634">
    <property type="term" value="C:nucleus"/>
    <property type="evidence" value="ECO:0007669"/>
    <property type="project" value="TreeGrafter"/>
</dbReference>
<gene>
    <name evidence="6" type="primary">BDF1</name>
    <name evidence="6" type="ORF">OC846_001504</name>
</gene>
<feature type="domain" description="NET" evidence="5">
    <location>
        <begin position="724"/>
        <end position="805"/>
    </location>
</feature>
<feature type="compositionally biased region" description="Gly residues" evidence="3">
    <location>
        <begin position="802"/>
        <end position="824"/>
    </location>
</feature>
<dbReference type="PANTHER" id="PTHR22880:SF225">
    <property type="entry name" value="BROMODOMAIN-CONTAINING PROTEIN BET-1-RELATED"/>
    <property type="match status" value="1"/>
</dbReference>
<dbReference type="Pfam" id="PF17035">
    <property type="entry name" value="BET"/>
    <property type="match status" value="1"/>
</dbReference>
<dbReference type="PROSITE" id="PS51525">
    <property type="entry name" value="NET"/>
    <property type="match status" value="1"/>
</dbReference>
<dbReference type="SMART" id="SM00297">
    <property type="entry name" value="BROMO"/>
    <property type="match status" value="2"/>
</dbReference>
<protein>
    <submittedName>
        <fullName evidence="6">Transcription initiation at TATA-containing promoter protein</fullName>
    </submittedName>
</protein>
<accession>A0AAN6GV58</accession>
<evidence type="ECO:0000259" key="5">
    <source>
        <dbReference type="PROSITE" id="PS51525"/>
    </source>
</evidence>
<reference evidence="6" key="1">
    <citation type="journal article" date="2023" name="PhytoFront">
        <title>Draft Genome Resources of Seven Strains of Tilletia horrida, Causal Agent of Kernel Smut of Rice.</title>
        <authorList>
            <person name="Khanal S."/>
            <person name="Antony Babu S."/>
            <person name="Zhou X.G."/>
        </authorList>
    </citation>
    <scope>NUCLEOTIDE SEQUENCE</scope>
    <source>
        <strain evidence="6">TX6</strain>
    </source>
</reference>
<dbReference type="AlphaFoldDB" id="A0AAN6GV58"/>
<keyword evidence="7" id="KW-1185">Reference proteome</keyword>
<feature type="compositionally biased region" description="Acidic residues" evidence="3">
    <location>
        <begin position="916"/>
        <end position="925"/>
    </location>
</feature>
<dbReference type="PRINTS" id="PR00503">
    <property type="entry name" value="BROMODOMAIN"/>
</dbReference>
<feature type="compositionally biased region" description="Low complexity" evidence="3">
    <location>
        <begin position="623"/>
        <end position="670"/>
    </location>
</feature>
<feature type="domain" description="Bromo" evidence="4">
    <location>
        <begin position="251"/>
        <end position="356"/>
    </location>
</feature>
<dbReference type="Pfam" id="PF00439">
    <property type="entry name" value="Bromodomain"/>
    <property type="match status" value="3"/>
</dbReference>
<dbReference type="Gene3D" id="1.20.1270.220">
    <property type="match status" value="1"/>
</dbReference>
<dbReference type="Proteomes" id="UP001176517">
    <property type="component" value="Unassembled WGS sequence"/>
</dbReference>
<dbReference type="EMBL" id="JAPDMZ010000022">
    <property type="protein sequence ID" value="KAK0555952.1"/>
    <property type="molecule type" value="Genomic_DNA"/>
</dbReference>
<keyword evidence="1 2" id="KW-0103">Bromodomain</keyword>
<feature type="compositionally biased region" description="Basic and acidic residues" evidence="3">
    <location>
        <begin position="610"/>
        <end position="620"/>
    </location>
</feature>
<feature type="region of interest" description="Disordered" evidence="3">
    <location>
        <begin position="802"/>
        <end position="925"/>
    </location>
</feature>
<evidence type="ECO:0000313" key="6">
    <source>
        <dbReference type="EMBL" id="KAK0555952.1"/>
    </source>
</evidence>
<dbReference type="GO" id="GO:0006355">
    <property type="term" value="P:regulation of DNA-templated transcription"/>
    <property type="evidence" value="ECO:0007669"/>
    <property type="project" value="TreeGrafter"/>
</dbReference>
<organism evidence="6 7">
    <name type="scientific">Tilletia horrida</name>
    <dbReference type="NCBI Taxonomy" id="155126"/>
    <lineage>
        <taxon>Eukaryota</taxon>
        <taxon>Fungi</taxon>
        <taxon>Dikarya</taxon>
        <taxon>Basidiomycota</taxon>
        <taxon>Ustilaginomycotina</taxon>
        <taxon>Exobasidiomycetes</taxon>
        <taxon>Tilletiales</taxon>
        <taxon>Tilletiaceae</taxon>
        <taxon>Tilletia</taxon>
    </lineage>
</organism>
<dbReference type="InterPro" id="IPR050935">
    <property type="entry name" value="Bromo_chromatin_reader"/>
</dbReference>
<name>A0AAN6GV58_9BASI</name>
<feature type="region of interest" description="Disordered" evidence="3">
    <location>
        <begin position="1"/>
        <end position="180"/>
    </location>
</feature>
<dbReference type="Gene3D" id="1.20.920.10">
    <property type="entry name" value="Bromodomain-like"/>
    <property type="match status" value="2"/>
</dbReference>
<dbReference type="PANTHER" id="PTHR22880">
    <property type="entry name" value="FALZ-RELATED BROMODOMAIN-CONTAINING PROTEINS"/>
    <property type="match status" value="1"/>
</dbReference>
<dbReference type="SUPFAM" id="SSF47370">
    <property type="entry name" value="Bromodomain"/>
    <property type="match status" value="2"/>
</dbReference>
<feature type="compositionally biased region" description="Basic residues" evidence="3">
    <location>
        <begin position="830"/>
        <end position="840"/>
    </location>
</feature>
<feature type="compositionally biased region" description="Polar residues" evidence="3">
    <location>
        <begin position="875"/>
        <end position="891"/>
    </location>
</feature>
<feature type="compositionally biased region" description="Low complexity" evidence="3">
    <location>
        <begin position="29"/>
        <end position="69"/>
    </location>
</feature>
<dbReference type="InterPro" id="IPR036427">
    <property type="entry name" value="Bromodomain-like_sf"/>
</dbReference>
<dbReference type="PROSITE" id="PS50014">
    <property type="entry name" value="BROMODOMAIN_2"/>
    <property type="match status" value="2"/>
</dbReference>
<feature type="compositionally biased region" description="Polar residues" evidence="3">
    <location>
        <begin position="1"/>
        <end position="28"/>
    </location>
</feature>
<feature type="compositionally biased region" description="Polar residues" evidence="3">
    <location>
        <begin position="154"/>
        <end position="179"/>
    </location>
</feature>
<feature type="region of interest" description="Disordered" evidence="3">
    <location>
        <begin position="610"/>
        <end position="727"/>
    </location>
</feature>
<evidence type="ECO:0000256" key="2">
    <source>
        <dbReference type="PROSITE-ProRule" id="PRU00035"/>
    </source>
</evidence>
<feature type="domain" description="Bromo" evidence="4">
    <location>
        <begin position="481"/>
        <end position="553"/>
    </location>
</feature>
<feature type="compositionally biased region" description="Polar residues" evidence="3">
    <location>
        <begin position="130"/>
        <end position="145"/>
    </location>
</feature>
<feature type="region of interest" description="Disordered" evidence="3">
    <location>
        <begin position="431"/>
        <end position="455"/>
    </location>
</feature>
<feature type="region of interest" description="Disordered" evidence="3">
    <location>
        <begin position="372"/>
        <end position="417"/>
    </location>
</feature>
<dbReference type="InterPro" id="IPR038336">
    <property type="entry name" value="NET_sf"/>
</dbReference>
<proteinExistence type="predicted"/>
<feature type="compositionally biased region" description="Low complexity" evidence="3">
    <location>
        <begin position="77"/>
        <end position="86"/>
    </location>
</feature>
<comment type="caution">
    <text evidence="6">The sequence shown here is derived from an EMBL/GenBank/DDBJ whole genome shotgun (WGS) entry which is preliminary data.</text>
</comment>
<evidence type="ECO:0000313" key="7">
    <source>
        <dbReference type="Proteomes" id="UP001176517"/>
    </source>
</evidence>
<feature type="compositionally biased region" description="Polar residues" evidence="3">
    <location>
        <begin position="112"/>
        <end position="122"/>
    </location>
</feature>
<evidence type="ECO:0000259" key="4">
    <source>
        <dbReference type="PROSITE" id="PS50014"/>
    </source>
</evidence>
<dbReference type="GO" id="GO:0000785">
    <property type="term" value="C:chromatin"/>
    <property type="evidence" value="ECO:0007669"/>
    <property type="project" value="TreeGrafter"/>
</dbReference>
<dbReference type="InterPro" id="IPR027353">
    <property type="entry name" value="NET_dom"/>
</dbReference>
<dbReference type="InterPro" id="IPR001487">
    <property type="entry name" value="Bromodomain"/>
</dbReference>
<evidence type="ECO:0000256" key="1">
    <source>
        <dbReference type="ARBA" id="ARBA00023117"/>
    </source>
</evidence>
<dbReference type="GO" id="GO:0006338">
    <property type="term" value="P:chromatin remodeling"/>
    <property type="evidence" value="ECO:0007669"/>
    <property type="project" value="TreeGrafter"/>
</dbReference>
<evidence type="ECO:0000256" key="3">
    <source>
        <dbReference type="SAM" id="MobiDB-lite"/>
    </source>
</evidence>
<sequence>MSQPESSAAISLPPTTQVAEPAPSAQSTVPAAVDASSAAPELDPSQSQPPLSQPLLPAELPSSADQPLTQEPPPPTQTTDADSAPPSSQNVDPAVPASLSNTQETSGHDVDTSLSTAATTVPSEPAGGPNVTSEAAQGEDASTQPMDVDPVPQTHASSSTTEPHAASATNAQAPVQPSSAPIVPKTEPGTYTSVPVATPSINGTVLPSTNGAHSNAAAPIAADDGPRPPPGAVQLTSAQIKFAQNTIRSLKVRQEARWFLDPVDPIALNIPHYHNIVREPMDLGTVDLKLANTSYTRSVQVSNGAAPKPTEKVKQAISKGLDPAIHYYDTIAAFEYDVKLVFNNCAKFNGEEHAIAKQGRELEKVFDKQLSQMPTAEAPEKKVVPSPIPPKPRTSSISAGPTPARRTSSTDASGRPKREIIPPAILQNHEDVPLVNSAGPSSAKKRRRTALTPREQQYYARINSEDLKFAGKVMEEMYKKNLESVAWVFYQLPDTSYDFAPAYYEQIKQPISMQQIEMKLKAGEFSDLTEFDAAWQLLFRNCFTFNPPGSDVAVMGKSLKDAYEEKMRKRPVHQPLSPDPLEDVDMVDADDEESRLAEIEAKIAKLKAEAASLKSKDAKPVKSKSSPVAAAGPSAKKPKKATATAAAAAAPYVPAVNGVTKAAADPSVPKAPKKKAPKPKDINGVAPAAAKKKSGGPGSPTRKNSGGASGSNGAPKKQRRESQPAKVVDTFQEITYQQKEELAIKIQELPEERLDGALSIIAEDKPPSAGDQDEIELDIDAIEPRTLYKLYTYVVGPVPGASVGGIGGANGGGRGSMGGAGGAAGAIPEKKKKKNAKKSKPASGAGAADGRKRGTGGLKRKNLDEEEEAQRIASLRQQLNQFNSGDTSVAASTAGLPADGGHDDLVHSDSSSGDESGSDSDSDFD</sequence>